<evidence type="ECO:0000313" key="2">
    <source>
        <dbReference type="EMBL" id="MRU16243.1"/>
    </source>
</evidence>
<dbReference type="AlphaFoldDB" id="A0A844D318"/>
<sequence length="96" mass="10475">MTVQISYLGDPNLHFWLTRSVARTVRVNLSDALAVGRLTPRDYADMVTNCRRCPHVETCTAWLAENAAGAQEVPAHCANADLLNALVEELGATSLH</sequence>
<organism evidence="2 3">
    <name type="scientific">Roseovarius bejariae</name>
    <dbReference type="NCBI Taxonomy" id="2576383"/>
    <lineage>
        <taxon>Bacteria</taxon>
        <taxon>Pseudomonadati</taxon>
        <taxon>Pseudomonadota</taxon>
        <taxon>Alphaproteobacteria</taxon>
        <taxon>Rhodobacterales</taxon>
        <taxon>Roseobacteraceae</taxon>
        <taxon>Roseovarius</taxon>
    </lineage>
</organism>
<name>A0A844D318_9RHOB</name>
<proteinExistence type="predicted"/>
<dbReference type="Pfam" id="PF20056">
    <property type="entry name" value="DUF6455"/>
    <property type="match status" value="1"/>
</dbReference>
<evidence type="ECO:0000313" key="3">
    <source>
        <dbReference type="Proteomes" id="UP000564704"/>
    </source>
</evidence>
<dbReference type="Proteomes" id="UP000564704">
    <property type="component" value="Unassembled WGS sequence"/>
</dbReference>
<protein>
    <recommendedName>
        <fullName evidence="1">DUF6455 domain-containing protein</fullName>
    </recommendedName>
</protein>
<dbReference type="InterPro" id="IPR045601">
    <property type="entry name" value="DUF6455"/>
</dbReference>
<reference evidence="2 3" key="1">
    <citation type="submission" date="2019-05" db="EMBL/GenBank/DDBJ databases">
        <title>Roseovarius bejariae sp. nov., a moderately halophylic bacterium isolated from a saline soil in Rambla Salada (Murcia).</title>
        <authorList>
            <person name="Castro D.J."/>
            <person name="Gomez-Altuve A."/>
            <person name="Reina J.C."/>
            <person name="Rodriguez M."/>
            <person name="Sampedro I."/>
            <person name="Llamas I."/>
            <person name="Martinez-Checa F."/>
        </authorList>
    </citation>
    <scope>NUCLEOTIDE SEQUENCE [LARGE SCALE GENOMIC DNA]</scope>
    <source>
        <strain evidence="2 3">A21</strain>
    </source>
</reference>
<gene>
    <name evidence="2" type="ORF">FDP25_12445</name>
</gene>
<keyword evidence="3" id="KW-1185">Reference proteome</keyword>
<dbReference type="RefSeq" id="WP_154152190.1">
    <property type="nucleotide sequence ID" value="NZ_SZWE01000001.1"/>
</dbReference>
<feature type="domain" description="DUF6455" evidence="1">
    <location>
        <begin position="8"/>
        <end position="87"/>
    </location>
</feature>
<accession>A0A844D318</accession>
<dbReference type="EMBL" id="SZWE01000001">
    <property type="protein sequence ID" value="MRU16243.1"/>
    <property type="molecule type" value="Genomic_DNA"/>
</dbReference>
<dbReference type="OrthoDB" id="7859249at2"/>
<comment type="caution">
    <text evidence="2">The sequence shown here is derived from an EMBL/GenBank/DDBJ whole genome shotgun (WGS) entry which is preliminary data.</text>
</comment>
<evidence type="ECO:0000259" key="1">
    <source>
        <dbReference type="Pfam" id="PF20056"/>
    </source>
</evidence>